<evidence type="ECO:0000256" key="2">
    <source>
        <dbReference type="SAM" id="SignalP"/>
    </source>
</evidence>
<dbReference type="AlphaFoldDB" id="A0A7M1S3D0"/>
<evidence type="ECO:0000313" key="4">
    <source>
        <dbReference type="Proteomes" id="UP000595074"/>
    </source>
</evidence>
<keyword evidence="1" id="KW-0175">Coiled coil</keyword>
<evidence type="ECO:0000256" key="1">
    <source>
        <dbReference type="SAM" id="Coils"/>
    </source>
</evidence>
<name>A0A7M1S3D0_9BACT</name>
<dbReference type="Proteomes" id="UP000595074">
    <property type="component" value="Chromosome"/>
</dbReference>
<feature type="signal peptide" evidence="2">
    <location>
        <begin position="1"/>
        <end position="16"/>
    </location>
</feature>
<feature type="chain" id="PRO_5029753376" evidence="2">
    <location>
        <begin position="17"/>
        <end position="145"/>
    </location>
</feature>
<dbReference type="KEGG" id="sinu:IMZ28_07145"/>
<evidence type="ECO:0000313" key="3">
    <source>
        <dbReference type="EMBL" id="QOR61229.1"/>
    </source>
</evidence>
<protein>
    <submittedName>
        <fullName evidence="3">Uncharacterized protein</fullName>
    </submittedName>
</protein>
<organism evidence="3 4">
    <name type="scientific">Sulfurovum indicum</name>
    <dbReference type="NCBI Taxonomy" id="2779528"/>
    <lineage>
        <taxon>Bacteria</taxon>
        <taxon>Pseudomonadati</taxon>
        <taxon>Campylobacterota</taxon>
        <taxon>Epsilonproteobacteria</taxon>
        <taxon>Campylobacterales</taxon>
        <taxon>Sulfurovaceae</taxon>
        <taxon>Sulfurovum</taxon>
    </lineage>
</organism>
<gene>
    <name evidence="3" type="ORF">IMZ28_07145</name>
</gene>
<sequence length="145" mass="17273">MKTVVWLILICSLVLADNSNSVTTIREHGTKFMISNALLKKHALLVKMILATESMDDDERQYWFDILPSMTDRQTERLYNILETERRKLQELEKKYAKEIRILNEKHLIEYQKLQYEEKIKFLNSLHSKEEKSTLEEAEELLQSI</sequence>
<keyword evidence="2" id="KW-0732">Signal</keyword>
<feature type="coiled-coil region" evidence="1">
    <location>
        <begin position="75"/>
        <end position="106"/>
    </location>
</feature>
<keyword evidence="4" id="KW-1185">Reference proteome</keyword>
<proteinExistence type="predicted"/>
<accession>A0A7M1S3D0</accession>
<dbReference type="EMBL" id="CP063164">
    <property type="protein sequence ID" value="QOR61229.1"/>
    <property type="molecule type" value="Genomic_DNA"/>
</dbReference>
<dbReference type="RefSeq" id="WP_197547902.1">
    <property type="nucleotide sequence ID" value="NZ_CP063164.1"/>
</dbReference>
<reference evidence="3 4" key="1">
    <citation type="submission" date="2020-10" db="EMBL/GenBank/DDBJ databases">
        <title>The genome of sulfurovum sp.</title>
        <authorList>
            <person name="Xie S."/>
            <person name="Shao Z."/>
            <person name="Jiang L."/>
        </authorList>
    </citation>
    <scope>NUCLEOTIDE SEQUENCE [LARGE SCALE GENOMIC DNA]</scope>
    <source>
        <strain evidence="3 4">ST-419</strain>
    </source>
</reference>